<dbReference type="PANTHER" id="PTHR14149:SF14">
    <property type="entry name" value="CALPONIN-HOMOLOGY (CH) DOMAIN-CONTAINING PROTEIN"/>
    <property type="match status" value="1"/>
</dbReference>
<dbReference type="SUPFAM" id="SSF143885">
    <property type="entry name" value="RGC domain-like"/>
    <property type="match status" value="1"/>
</dbReference>
<accession>A0A669B7W9</accession>
<dbReference type="Ensembl" id="ENSONIT00000075930.1">
    <property type="protein sequence ID" value="ENSONIP00000031561.1"/>
    <property type="gene ID" value="ENSONIG00000037532.1"/>
</dbReference>
<dbReference type="GO" id="GO:0051015">
    <property type="term" value="F:actin filament binding"/>
    <property type="evidence" value="ECO:0007669"/>
    <property type="project" value="TreeGrafter"/>
</dbReference>
<dbReference type="GeneTree" id="ENSGT00950000183076"/>
<keyword evidence="2" id="KW-1185">Reference proteome</keyword>
<protein>
    <submittedName>
        <fullName evidence="1">Uncharacterized protein</fullName>
    </submittedName>
</protein>
<reference evidence="2" key="1">
    <citation type="submission" date="2012-01" db="EMBL/GenBank/DDBJ databases">
        <title>The Genome Sequence of Oreochromis niloticus (Nile Tilapia).</title>
        <authorList>
            <consortium name="Broad Institute Genome Assembly Team"/>
            <consortium name="Broad Institute Sequencing Platform"/>
            <person name="Di Palma F."/>
            <person name="Johnson J."/>
            <person name="Lander E.S."/>
            <person name="Lindblad-Toh K."/>
        </authorList>
    </citation>
    <scope>NUCLEOTIDE SEQUENCE [LARGE SCALE GENOMIC DNA]</scope>
</reference>
<evidence type="ECO:0000313" key="2">
    <source>
        <dbReference type="Proteomes" id="UP000005207"/>
    </source>
</evidence>
<dbReference type="InParanoid" id="A0A669B7W9"/>
<reference evidence="1" key="3">
    <citation type="submission" date="2025-09" db="UniProtKB">
        <authorList>
            <consortium name="Ensembl"/>
        </authorList>
    </citation>
    <scope>IDENTIFICATION</scope>
</reference>
<sequence length="69" mass="8063">MFDISPTEEVGDFEVKAKFMGVEMEKVQLHFQDLLQLQYEGVAVMKMFDKAKVNVNLLIFLLNKKFYGK</sequence>
<dbReference type="GO" id="GO:0005096">
    <property type="term" value="F:GTPase activator activity"/>
    <property type="evidence" value="ECO:0007669"/>
    <property type="project" value="TreeGrafter"/>
</dbReference>
<name>A0A669B7W9_ORENI</name>
<dbReference type="GO" id="GO:0005938">
    <property type="term" value="C:cell cortex"/>
    <property type="evidence" value="ECO:0007669"/>
    <property type="project" value="TreeGrafter"/>
</dbReference>
<organism evidence="1 2">
    <name type="scientific">Oreochromis niloticus</name>
    <name type="common">Nile tilapia</name>
    <name type="synonym">Tilapia nilotica</name>
    <dbReference type="NCBI Taxonomy" id="8128"/>
    <lineage>
        <taxon>Eukaryota</taxon>
        <taxon>Metazoa</taxon>
        <taxon>Chordata</taxon>
        <taxon>Craniata</taxon>
        <taxon>Vertebrata</taxon>
        <taxon>Euteleostomi</taxon>
        <taxon>Actinopterygii</taxon>
        <taxon>Neopterygii</taxon>
        <taxon>Teleostei</taxon>
        <taxon>Neoteleostei</taxon>
        <taxon>Acanthomorphata</taxon>
        <taxon>Ovalentaria</taxon>
        <taxon>Cichlomorphae</taxon>
        <taxon>Cichliformes</taxon>
        <taxon>Cichlidae</taxon>
        <taxon>African cichlids</taxon>
        <taxon>Pseudocrenilabrinae</taxon>
        <taxon>Oreochromini</taxon>
        <taxon>Oreochromis</taxon>
    </lineage>
</organism>
<proteinExistence type="predicted"/>
<dbReference type="PANTHER" id="PTHR14149">
    <property type="entry name" value="RAS GTPASE-ACTIVATING PROTEIN WITH IQ MOTIF"/>
    <property type="match status" value="1"/>
</dbReference>
<dbReference type="GO" id="GO:1903479">
    <property type="term" value="P:mitotic actomyosin contractile ring assembly actin filament organization"/>
    <property type="evidence" value="ECO:0007669"/>
    <property type="project" value="TreeGrafter"/>
</dbReference>
<dbReference type="AlphaFoldDB" id="A0A669B7W9"/>
<reference evidence="1" key="2">
    <citation type="submission" date="2025-08" db="UniProtKB">
        <authorList>
            <consortium name="Ensembl"/>
        </authorList>
    </citation>
    <scope>IDENTIFICATION</scope>
</reference>
<dbReference type="Proteomes" id="UP000005207">
    <property type="component" value="Linkage group LG17"/>
</dbReference>
<evidence type="ECO:0000313" key="1">
    <source>
        <dbReference type="Ensembl" id="ENSONIP00000031561.1"/>
    </source>
</evidence>
<dbReference type="GO" id="GO:0005516">
    <property type="term" value="F:calmodulin binding"/>
    <property type="evidence" value="ECO:0007669"/>
    <property type="project" value="TreeGrafter"/>
</dbReference>